<dbReference type="Proteomes" id="UP000054350">
    <property type="component" value="Unassembled WGS sequence"/>
</dbReference>
<evidence type="ECO:0000256" key="1">
    <source>
        <dbReference type="ARBA" id="ARBA00004141"/>
    </source>
</evidence>
<name>A0A0L0SHF9_ALLM3</name>
<feature type="transmembrane region" description="Helical" evidence="7">
    <location>
        <begin position="417"/>
        <end position="440"/>
    </location>
</feature>
<organism evidence="8 9">
    <name type="scientific">Allomyces macrogynus (strain ATCC 38327)</name>
    <name type="common">Allomyces javanicus var. macrogynus</name>
    <dbReference type="NCBI Taxonomy" id="578462"/>
    <lineage>
        <taxon>Eukaryota</taxon>
        <taxon>Fungi</taxon>
        <taxon>Fungi incertae sedis</taxon>
        <taxon>Blastocladiomycota</taxon>
        <taxon>Blastocladiomycetes</taxon>
        <taxon>Blastocladiales</taxon>
        <taxon>Blastocladiaceae</taxon>
        <taxon>Allomyces</taxon>
    </lineage>
</organism>
<reference evidence="9" key="2">
    <citation type="submission" date="2009-11" db="EMBL/GenBank/DDBJ databases">
        <title>The Genome Sequence of Allomyces macrogynus strain ATCC 38327.</title>
        <authorList>
            <consortium name="The Broad Institute Genome Sequencing Platform"/>
            <person name="Russ C."/>
            <person name="Cuomo C."/>
            <person name="Shea T."/>
            <person name="Young S.K."/>
            <person name="Zeng Q."/>
            <person name="Koehrsen M."/>
            <person name="Haas B."/>
            <person name="Borodovsky M."/>
            <person name="Guigo R."/>
            <person name="Alvarado L."/>
            <person name="Berlin A."/>
            <person name="Borenstein D."/>
            <person name="Chen Z."/>
            <person name="Engels R."/>
            <person name="Freedman E."/>
            <person name="Gellesch M."/>
            <person name="Goldberg J."/>
            <person name="Griggs A."/>
            <person name="Gujja S."/>
            <person name="Heiman D."/>
            <person name="Hepburn T."/>
            <person name="Howarth C."/>
            <person name="Jen D."/>
            <person name="Larson L."/>
            <person name="Lewis B."/>
            <person name="Mehta T."/>
            <person name="Park D."/>
            <person name="Pearson M."/>
            <person name="Roberts A."/>
            <person name="Saif S."/>
            <person name="Shenoy N."/>
            <person name="Sisk P."/>
            <person name="Stolte C."/>
            <person name="Sykes S."/>
            <person name="Walk T."/>
            <person name="White J."/>
            <person name="Yandava C."/>
            <person name="Burger G."/>
            <person name="Gray M.W."/>
            <person name="Holland P.W.H."/>
            <person name="King N."/>
            <person name="Lang F.B.F."/>
            <person name="Roger A.J."/>
            <person name="Ruiz-Trillo I."/>
            <person name="Lander E."/>
            <person name="Nusbaum C."/>
        </authorList>
    </citation>
    <scope>NUCLEOTIDE SEQUENCE [LARGE SCALE GENOMIC DNA]</scope>
    <source>
        <strain evidence="9">ATCC 38327</strain>
    </source>
</reference>
<feature type="transmembrane region" description="Helical" evidence="7">
    <location>
        <begin position="152"/>
        <end position="172"/>
    </location>
</feature>
<feature type="transmembrane region" description="Helical" evidence="7">
    <location>
        <begin position="20"/>
        <end position="39"/>
    </location>
</feature>
<evidence type="ECO:0000313" key="8">
    <source>
        <dbReference type="EMBL" id="KNE61948.1"/>
    </source>
</evidence>
<dbReference type="OrthoDB" id="203099at2759"/>
<feature type="transmembrane region" description="Helical" evidence="7">
    <location>
        <begin position="113"/>
        <end position="132"/>
    </location>
</feature>
<reference evidence="8 9" key="1">
    <citation type="submission" date="2009-11" db="EMBL/GenBank/DDBJ databases">
        <title>Annotation of Allomyces macrogynus ATCC 38327.</title>
        <authorList>
            <consortium name="The Broad Institute Genome Sequencing Platform"/>
            <person name="Russ C."/>
            <person name="Cuomo C."/>
            <person name="Burger G."/>
            <person name="Gray M.W."/>
            <person name="Holland P.W.H."/>
            <person name="King N."/>
            <person name="Lang F.B.F."/>
            <person name="Roger A.J."/>
            <person name="Ruiz-Trillo I."/>
            <person name="Young S.K."/>
            <person name="Zeng Q."/>
            <person name="Gargeya S."/>
            <person name="Fitzgerald M."/>
            <person name="Haas B."/>
            <person name="Abouelleil A."/>
            <person name="Alvarado L."/>
            <person name="Arachchi H.M."/>
            <person name="Berlin A."/>
            <person name="Chapman S.B."/>
            <person name="Gearin G."/>
            <person name="Goldberg J."/>
            <person name="Griggs A."/>
            <person name="Gujja S."/>
            <person name="Hansen M."/>
            <person name="Heiman D."/>
            <person name="Howarth C."/>
            <person name="Larimer J."/>
            <person name="Lui A."/>
            <person name="MacDonald P.J.P."/>
            <person name="McCowen C."/>
            <person name="Montmayeur A."/>
            <person name="Murphy C."/>
            <person name="Neiman D."/>
            <person name="Pearson M."/>
            <person name="Priest M."/>
            <person name="Roberts A."/>
            <person name="Saif S."/>
            <person name="Shea T."/>
            <person name="Sisk P."/>
            <person name="Stolte C."/>
            <person name="Sykes S."/>
            <person name="Wortman J."/>
            <person name="Nusbaum C."/>
            <person name="Birren B."/>
        </authorList>
    </citation>
    <scope>NUCLEOTIDE SEQUENCE [LARGE SCALE GENOMIC DNA]</scope>
    <source>
        <strain evidence="8 9">ATCC 38327</strain>
    </source>
</reference>
<dbReference type="Pfam" id="PF04791">
    <property type="entry name" value="LMBR1"/>
    <property type="match status" value="1"/>
</dbReference>
<feature type="region of interest" description="Disordered" evidence="6">
    <location>
        <begin position="711"/>
        <end position="778"/>
    </location>
</feature>
<dbReference type="EMBL" id="GG745339">
    <property type="protein sequence ID" value="KNE61948.1"/>
    <property type="molecule type" value="Genomic_DNA"/>
</dbReference>
<evidence type="ECO:0000256" key="3">
    <source>
        <dbReference type="ARBA" id="ARBA00022692"/>
    </source>
</evidence>
<gene>
    <name evidence="8" type="ORF">AMAG_07215</name>
</gene>
<evidence type="ECO:0000256" key="5">
    <source>
        <dbReference type="ARBA" id="ARBA00023136"/>
    </source>
</evidence>
<feature type="compositionally biased region" description="Low complexity" evidence="6">
    <location>
        <begin position="673"/>
        <end position="682"/>
    </location>
</feature>
<comment type="subcellular location">
    <subcellularLocation>
        <location evidence="1">Membrane</location>
        <topology evidence="1">Multi-pass membrane protein</topology>
    </subcellularLocation>
</comment>
<dbReference type="GO" id="GO:0016020">
    <property type="term" value="C:membrane"/>
    <property type="evidence" value="ECO:0007669"/>
    <property type="project" value="UniProtKB-SubCell"/>
</dbReference>
<evidence type="ECO:0000256" key="7">
    <source>
        <dbReference type="SAM" id="Phobius"/>
    </source>
</evidence>
<evidence type="ECO:0000313" key="9">
    <source>
        <dbReference type="Proteomes" id="UP000054350"/>
    </source>
</evidence>
<feature type="transmembrane region" description="Helical" evidence="7">
    <location>
        <begin position="51"/>
        <end position="70"/>
    </location>
</feature>
<dbReference type="STRING" id="578462.A0A0L0SHF9"/>
<feature type="compositionally biased region" description="Pro residues" evidence="6">
    <location>
        <begin position="662"/>
        <end position="672"/>
    </location>
</feature>
<feature type="transmembrane region" description="Helical" evidence="7">
    <location>
        <begin position="184"/>
        <end position="205"/>
    </location>
</feature>
<comment type="similarity">
    <text evidence="2">Belongs to the LIMR family.</text>
</comment>
<keyword evidence="9" id="KW-1185">Reference proteome</keyword>
<keyword evidence="3 7" id="KW-0812">Transmembrane</keyword>
<evidence type="ECO:0008006" key="10">
    <source>
        <dbReference type="Google" id="ProtNLM"/>
    </source>
</evidence>
<feature type="compositionally biased region" description="Low complexity" evidence="6">
    <location>
        <begin position="718"/>
        <end position="731"/>
    </location>
</feature>
<dbReference type="InterPro" id="IPR006876">
    <property type="entry name" value="LMBR1-like_membr_prot"/>
</dbReference>
<evidence type="ECO:0000256" key="6">
    <source>
        <dbReference type="SAM" id="MobiDB-lite"/>
    </source>
</evidence>
<sequence>MSSAPAMPSPYIPPDDASLGAEAIIVGWVVVALVSAGLLRSLLDRRDAAWYSMLAVFIGWTGPFSILFFLPLDLSSTKYRACLAQQAAGAVDLPCAPPLLYIAYATQLSIWQAIYWTLFFLTWFTIPILQSATDSGGFTAAQSFRKAIRYNAWYYSVLGIVGAVLLTVLAVWRGLDFASLKGFLMAISNAYGLLLVVLFMSYGLVDIPRELWHAADVRRSLSMLEYRAPRYKEQLESAMRDLQEVQKSILALDPLVPVSNPVRKYVDRMLIQCPAELSNAPAPSGGFTSWFRSGPAAPSPDQITLKSLQQLHRSLKQATLARNRCQYQWDNLIERAHFFQDIIDNSDNSDRRFHVLGRFRASWRQRLEWVWYVHGRGTLLRLLALVAGILSIALLWSEVTMNMGLSVFELVQRAKSYAATELVALVTLAYLAACTFGPLLSIRVFSIYQIAPGQHTNVKSLLFFAAYMTRLCFPLSWNMLNLTQSEAVFSRVMGSVNLVPLLGDSFNDWVPISLVVLCGITVLNVQARILRMCGLDAAYVAGDGDDADDEARRADGRMLLTQAKAARVAARVAGAATPLVSGQTNEPLLLAAADAPTESNVIAQPPQYATLALDDEFVPLGRRRAGRNGTSRTPTPSLPPLPPLLAQQPQQQAGSRAAAALAPPPLPPPPPSVSAARPAPQVVSPPNPTTGLSIPKSISFTFAMGGRAPMLARGNGDAGAQPQQQPAAGAGLSVPAVSGRKRSVSTTGPAAPNVPPPPVVKGAAPPSVKRPLNLFDDI</sequence>
<dbReference type="AlphaFoldDB" id="A0A0L0SHF9"/>
<protein>
    <recommendedName>
        <fullName evidence="10">LMBR1 domain-containing protein</fullName>
    </recommendedName>
</protein>
<feature type="transmembrane region" description="Helical" evidence="7">
    <location>
        <begin position="379"/>
        <end position="397"/>
    </location>
</feature>
<evidence type="ECO:0000256" key="2">
    <source>
        <dbReference type="ARBA" id="ARBA00010487"/>
    </source>
</evidence>
<dbReference type="PANTHER" id="PTHR21355:SF0">
    <property type="entry name" value="G-PROTEIN COUPLED RECEPTOR-ASSOCIATED PROTEIN LMBRD2"/>
    <property type="match status" value="1"/>
</dbReference>
<feature type="transmembrane region" description="Helical" evidence="7">
    <location>
        <begin position="461"/>
        <end position="480"/>
    </location>
</feature>
<dbReference type="InterPro" id="IPR051584">
    <property type="entry name" value="GPCR-associated_LMBR1"/>
</dbReference>
<dbReference type="VEuPathDB" id="FungiDB:AMAG_07215"/>
<feature type="region of interest" description="Disordered" evidence="6">
    <location>
        <begin position="622"/>
        <end position="694"/>
    </location>
</feature>
<evidence type="ECO:0000256" key="4">
    <source>
        <dbReference type="ARBA" id="ARBA00022989"/>
    </source>
</evidence>
<dbReference type="PANTHER" id="PTHR21355">
    <property type="entry name" value="G-PROTEIN COUPLED RECEPTOR-ASSOCIATED PROTEIN LMBRD2"/>
    <property type="match status" value="1"/>
</dbReference>
<feature type="compositionally biased region" description="Low complexity" evidence="6">
    <location>
        <begin position="644"/>
        <end position="661"/>
    </location>
</feature>
<accession>A0A0L0SHF9</accession>
<keyword evidence="5 7" id="KW-0472">Membrane</keyword>
<proteinExistence type="inferred from homology"/>
<keyword evidence="4 7" id="KW-1133">Transmembrane helix</keyword>
<dbReference type="eggNOG" id="KOG2296">
    <property type="taxonomic scope" value="Eukaryota"/>
</dbReference>